<comment type="subcellular location">
    <subcellularLocation>
        <location evidence="1">Membrane</location>
        <topology evidence="1">Multi-pass membrane protein</topology>
    </subcellularLocation>
</comment>
<proteinExistence type="inferred from homology"/>
<gene>
    <name evidence="9" type="ORF">D0859_00546</name>
</gene>
<evidence type="ECO:0000256" key="5">
    <source>
        <dbReference type="ARBA" id="ARBA00038359"/>
    </source>
</evidence>
<feature type="region of interest" description="Disordered" evidence="6">
    <location>
        <begin position="312"/>
        <end position="382"/>
    </location>
</feature>
<feature type="transmembrane region" description="Helical" evidence="7">
    <location>
        <begin position="221"/>
        <end position="241"/>
    </location>
</feature>
<dbReference type="VEuPathDB" id="FungiDB:BTJ68_02633"/>
<evidence type="ECO:0000313" key="10">
    <source>
        <dbReference type="Proteomes" id="UP000281677"/>
    </source>
</evidence>
<dbReference type="PANTHER" id="PTHR33048">
    <property type="entry name" value="PTH11-LIKE INTEGRAL MEMBRANE PROTEIN (AFU_ORTHOLOGUE AFUA_5G11245)"/>
    <property type="match status" value="1"/>
</dbReference>
<sequence length="405" mass="44738">MITGPDGRPILDAKHQAAVVVIFVVTFLCPATLLVFATIYVRLRAGVSQAWTWKWTNPVLWDFVSLGTMLLFTIAWSTLVCVQTQFGLGTASRPQDFDKFDKGEYAVELLYLLAILSWKGFNGLSNAQVFGLVGERRRKQATIATAVISMAFLAALFASAFQCDGSKFWAVVERGRASCFDRTAFWATLGSIDIVSDILIQGLLIPTILNSKMKADQKQGAVMIIALYVVVLQLSLSITLWTGRGVLTAHRYVATASVRLVFMIRLWNSPDFALTAAKKDIATFSQLVFPMSVLCLGKISRHLDLESYLSSSIGGPSRRRSSSIAKQSAQLPRHSREITTHVSGPSNGSRDTQSRGTESIEDVPLRKTMTMNKQPEHPNPDLEFSEHITVQHDIEIQSIHTINGD</sequence>
<keyword evidence="2 7" id="KW-0812">Transmembrane</keyword>
<accession>A0A3M7JCA2</accession>
<dbReference type="PANTHER" id="PTHR33048:SF19">
    <property type="entry name" value="MEMBRANE PROTEIN PTH11-LIKE, PUTATIVE (AFU_ORTHOLOGUE AFUA_1G14080)-RELATED"/>
    <property type="match status" value="1"/>
</dbReference>
<keyword evidence="4 7" id="KW-0472">Membrane</keyword>
<dbReference type="GO" id="GO:0016020">
    <property type="term" value="C:membrane"/>
    <property type="evidence" value="ECO:0007669"/>
    <property type="project" value="UniProtKB-SubCell"/>
</dbReference>
<comment type="similarity">
    <text evidence="5">Belongs to the SAT4 family.</text>
</comment>
<feature type="transmembrane region" description="Helical" evidence="7">
    <location>
        <begin position="63"/>
        <end position="82"/>
    </location>
</feature>
<comment type="caution">
    <text evidence="9">The sequence shown here is derived from an EMBL/GenBank/DDBJ whole genome shotgun (WGS) entry which is preliminary data.</text>
</comment>
<feature type="transmembrane region" description="Helical" evidence="7">
    <location>
        <begin position="141"/>
        <end position="163"/>
    </location>
</feature>
<feature type="transmembrane region" description="Helical" evidence="7">
    <location>
        <begin position="184"/>
        <end position="209"/>
    </location>
</feature>
<keyword evidence="3 7" id="KW-1133">Transmembrane helix</keyword>
<evidence type="ECO:0000259" key="8">
    <source>
        <dbReference type="Pfam" id="PF20684"/>
    </source>
</evidence>
<dbReference type="InterPro" id="IPR052337">
    <property type="entry name" value="SAT4-like"/>
</dbReference>
<evidence type="ECO:0000256" key="4">
    <source>
        <dbReference type="ARBA" id="ARBA00023136"/>
    </source>
</evidence>
<protein>
    <recommendedName>
        <fullName evidence="8">Rhodopsin domain-containing protein</fullName>
    </recommendedName>
</protein>
<dbReference type="EMBL" id="QWIT01000007">
    <property type="protein sequence ID" value="RMZ35309.1"/>
    <property type="molecule type" value="Genomic_DNA"/>
</dbReference>
<dbReference type="InterPro" id="IPR049326">
    <property type="entry name" value="Rhodopsin_dom_fungi"/>
</dbReference>
<organism evidence="9 10">
    <name type="scientific">Hortaea werneckii</name>
    <name type="common">Black yeast</name>
    <name type="synonym">Cladosporium werneckii</name>
    <dbReference type="NCBI Taxonomy" id="91943"/>
    <lineage>
        <taxon>Eukaryota</taxon>
        <taxon>Fungi</taxon>
        <taxon>Dikarya</taxon>
        <taxon>Ascomycota</taxon>
        <taxon>Pezizomycotina</taxon>
        <taxon>Dothideomycetes</taxon>
        <taxon>Dothideomycetidae</taxon>
        <taxon>Mycosphaerellales</taxon>
        <taxon>Teratosphaeriaceae</taxon>
        <taxon>Hortaea</taxon>
    </lineage>
</organism>
<feature type="domain" description="Rhodopsin" evidence="8">
    <location>
        <begin position="53"/>
        <end position="236"/>
    </location>
</feature>
<feature type="transmembrane region" description="Helical" evidence="7">
    <location>
        <begin position="17"/>
        <end position="43"/>
    </location>
</feature>
<evidence type="ECO:0000256" key="1">
    <source>
        <dbReference type="ARBA" id="ARBA00004141"/>
    </source>
</evidence>
<evidence type="ECO:0000256" key="7">
    <source>
        <dbReference type="SAM" id="Phobius"/>
    </source>
</evidence>
<feature type="compositionally biased region" description="Polar residues" evidence="6">
    <location>
        <begin position="340"/>
        <end position="357"/>
    </location>
</feature>
<dbReference type="Proteomes" id="UP000281677">
    <property type="component" value="Unassembled WGS sequence"/>
</dbReference>
<dbReference type="Pfam" id="PF20684">
    <property type="entry name" value="Fung_rhodopsin"/>
    <property type="match status" value="1"/>
</dbReference>
<dbReference type="OrthoDB" id="3918601at2759"/>
<evidence type="ECO:0000256" key="2">
    <source>
        <dbReference type="ARBA" id="ARBA00022692"/>
    </source>
</evidence>
<feature type="transmembrane region" description="Helical" evidence="7">
    <location>
        <begin position="103"/>
        <end position="121"/>
    </location>
</feature>
<name>A0A3M7JCA2_HORWE</name>
<reference evidence="9 10" key="1">
    <citation type="journal article" date="2018" name="BMC Genomics">
        <title>Genomic evidence for intraspecific hybridization in a clonal and extremely halotolerant yeast.</title>
        <authorList>
            <person name="Gostincar C."/>
            <person name="Stajich J.E."/>
            <person name="Zupancic J."/>
            <person name="Zalar P."/>
            <person name="Gunde-Cimerman N."/>
        </authorList>
    </citation>
    <scope>NUCLEOTIDE SEQUENCE [LARGE SCALE GENOMIC DNA]</scope>
    <source>
        <strain evidence="9 10">EXF-120</strain>
    </source>
</reference>
<evidence type="ECO:0000313" key="9">
    <source>
        <dbReference type="EMBL" id="RMZ35309.1"/>
    </source>
</evidence>
<dbReference type="AlphaFoldDB" id="A0A3M7JCA2"/>
<evidence type="ECO:0000256" key="6">
    <source>
        <dbReference type="SAM" id="MobiDB-lite"/>
    </source>
</evidence>
<evidence type="ECO:0000256" key="3">
    <source>
        <dbReference type="ARBA" id="ARBA00022989"/>
    </source>
</evidence>